<name>A0A5D4M0S0_9BACI</name>
<sequence>MELTPTITEPGIYGSSTERTIVEGDLIIDSPDVTLTNMIIKGNLLISENVGEGDVTLRNVTVEGETTVSGGGENSIYFEDSILATVIVNKNTGAVRIVATGSTEVVEVQLDSPVRVEETGLDAGSSGFSNIIVSEGLQSGEGSTAGGYQLELVGSFETVNSRAESIRINLAESTDLRTVILSAAAEIFGEGTIFNAEINANGSTLSTTPQNLVLDIDNGVSVEIGEETVTENHSSADTTDLSGIDLAANSISVSFAEYVAGLTVDDFEVEAKLDGETVELTNLQFSASKNRITFDPITLTNNLGKELTVSVAPSEASSKLTGELQTATMTLDYGFSGRITDVQGNSISNMRILFREGSSSQVGEVVAEAVTDRYGYYSVNVAPGEYTGEFSAPGYITSYMYGVALTDVFNTGQNETAIRAAASDELKIMLTWNLDPRDLDSHLEGPTLDGEGIFHTWYADSRYSEDGITYVDLDWDDVQSYGPETTTIRELTDGIYRFGVHHYSGESTLRNSGATVKIFKGNENVASEVFTVPSGDGTEIFWSVFEMIISNNGEHIEIVPVNELSDFNPSYEVSEEEFETNPAN</sequence>
<organism evidence="1 2">
    <name type="scientific">Rossellomorea vietnamensis</name>
    <dbReference type="NCBI Taxonomy" id="218284"/>
    <lineage>
        <taxon>Bacteria</taxon>
        <taxon>Bacillati</taxon>
        <taxon>Bacillota</taxon>
        <taxon>Bacilli</taxon>
        <taxon>Bacillales</taxon>
        <taxon>Bacillaceae</taxon>
        <taxon>Rossellomorea</taxon>
    </lineage>
</organism>
<dbReference type="InterPro" id="IPR008969">
    <property type="entry name" value="CarboxyPept-like_regulatory"/>
</dbReference>
<comment type="caution">
    <text evidence="1">The sequence shown here is derived from an EMBL/GenBank/DDBJ whole genome shotgun (WGS) entry which is preliminary data.</text>
</comment>
<gene>
    <name evidence="1" type="ORF">FZC84_22075</name>
</gene>
<dbReference type="Pfam" id="PF13620">
    <property type="entry name" value="CarboxypepD_reg"/>
    <property type="match status" value="1"/>
</dbReference>
<dbReference type="Proteomes" id="UP000325182">
    <property type="component" value="Unassembled WGS sequence"/>
</dbReference>
<dbReference type="EMBL" id="VTEG01000034">
    <property type="protein sequence ID" value="TYR94873.1"/>
    <property type="molecule type" value="Genomic_DNA"/>
</dbReference>
<reference evidence="1 2" key="1">
    <citation type="submission" date="2019-08" db="EMBL/GenBank/DDBJ databases">
        <title>Bacillus genomes from the desert of Cuatro Cienegas, Coahuila.</title>
        <authorList>
            <person name="Olmedo-Alvarez G."/>
        </authorList>
    </citation>
    <scope>NUCLEOTIDE SEQUENCE [LARGE SCALE GENOMIC DNA]</scope>
    <source>
        <strain evidence="1 2">CH128b_4D</strain>
    </source>
</reference>
<accession>A0A5D4M0S0</accession>
<dbReference type="SUPFAM" id="SSF49464">
    <property type="entry name" value="Carboxypeptidase regulatory domain-like"/>
    <property type="match status" value="1"/>
</dbReference>
<evidence type="ECO:0000313" key="2">
    <source>
        <dbReference type="Proteomes" id="UP000325182"/>
    </source>
</evidence>
<proteinExistence type="predicted"/>
<protein>
    <recommendedName>
        <fullName evidence="3">SbsA Ig-like domain-containing protein</fullName>
    </recommendedName>
</protein>
<dbReference type="RefSeq" id="WP_148955313.1">
    <property type="nucleotide sequence ID" value="NZ_VTEG01000034.1"/>
</dbReference>
<evidence type="ECO:0000313" key="1">
    <source>
        <dbReference type="EMBL" id="TYR94873.1"/>
    </source>
</evidence>
<evidence type="ECO:0008006" key="3">
    <source>
        <dbReference type="Google" id="ProtNLM"/>
    </source>
</evidence>
<dbReference type="Gene3D" id="2.60.40.1120">
    <property type="entry name" value="Carboxypeptidase-like, regulatory domain"/>
    <property type="match status" value="1"/>
</dbReference>
<dbReference type="AlphaFoldDB" id="A0A5D4M0S0"/>